<feature type="compositionally biased region" description="Basic and acidic residues" evidence="1">
    <location>
        <begin position="94"/>
        <end position="117"/>
    </location>
</feature>
<feature type="compositionally biased region" description="Acidic residues" evidence="1">
    <location>
        <begin position="83"/>
        <end position="93"/>
    </location>
</feature>
<evidence type="ECO:0000313" key="3">
    <source>
        <dbReference type="Proteomes" id="UP000265515"/>
    </source>
</evidence>
<proteinExistence type="predicted"/>
<protein>
    <submittedName>
        <fullName evidence="2">Uncharacterized protein</fullName>
    </submittedName>
</protein>
<feature type="compositionally biased region" description="Basic and acidic residues" evidence="1">
    <location>
        <begin position="71"/>
        <end position="82"/>
    </location>
</feature>
<evidence type="ECO:0000313" key="2">
    <source>
        <dbReference type="EMBL" id="GBG90893.1"/>
    </source>
</evidence>
<comment type="caution">
    <text evidence="2">The sequence shown here is derived from an EMBL/GenBank/DDBJ whole genome shotgun (WGS) entry which is preliminary data.</text>
</comment>
<feature type="region of interest" description="Disordered" evidence="1">
    <location>
        <begin position="71"/>
        <end position="117"/>
    </location>
</feature>
<gene>
    <name evidence="2" type="ORF">CBR_g51401</name>
</gene>
<dbReference type="AlphaFoldDB" id="A0A388M8S2"/>
<reference evidence="2 3" key="1">
    <citation type="journal article" date="2018" name="Cell">
        <title>The Chara Genome: Secondary Complexity and Implications for Plant Terrestrialization.</title>
        <authorList>
            <person name="Nishiyama T."/>
            <person name="Sakayama H."/>
            <person name="Vries J.D."/>
            <person name="Buschmann H."/>
            <person name="Saint-Marcoux D."/>
            <person name="Ullrich K.K."/>
            <person name="Haas F.B."/>
            <person name="Vanderstraeten L."/>
            <person name="Becker D."/>
            <person name="Lang D."/>
            <person name="Vosolsobe S."/>
            <person name="Rombauts S."/>
            <person name="Wilhelmsson P.K.I."/>
            <person name="Janitza P."/>
            <person name="Kern R."/>
            <person name="Heyl A."/>
            <person name="Rumpler F."/>
            <person name="Villalobos L.I.A.C."/>
            <person name="Clay J.M."/>
            <person name="Skokan R."/>
            <person name="Toyoda A."/>
            <person name="Suzuki Y."/>
            <person name="Kagoshima H."/>
            <person name="Schijlen E."/>
            <person name="Tajeshwar N."/>
            <person name="Catarino B."/>
            <person name="Hetherington A.J."/>
            <person name="Saltykova A."/>
            <person name="Bonnot C."/>
            <person name="Breuninger H."/>
            <person name="Symeonidi A."/>
            <person name="Radhakrishnan G.V."/>
            <person name="Van Nieuwerburgh F."/>
            <person name="Deforce D."/>
            <person name="Chang C."/>
            <person name="Karol K.G."/>
            <person name="Hedrich R."/>
            <person name="Ulvskov P."/>
            <person name="Glockner G."/>
            <person name="Delwiche C.F."/>
            <person name="Petrasek J."/>
            <person name="Van de Peer Y."/>
            <person name="Friml J."/>
            <person name="Beilby M."/>
            <person name="Dolan L."/>
            <person name="Kohara Y."/>
            <person name="Sugano S."/>
            <person name="Fujiyama A."/>
            <person name="Delaux P.-M."/>
            <person name="Quint M."/>
            <person name="TheiBen G."/>
            <person name="Hagemann M."/>
            <person name="Harholt J."/>
            <person name="Dunand C."/>
            <person name="Zachgo S."/>
            <person name="Langdale J."/>
            <person name="Maumus F."/>
            <person name="Straeten D.V.D."/>
            <person name="Gould S.B."/>
            <person name="Rensing S.A."/>
        </authorList>
    </citation>
    <scope>NUCLEOTIDE SEQUENCE [LARGE SCALE GENOMIC DNA]</scope>
    <source>
        <strain evidence="2 3">S276</strain>
    </source>
</reference>
<name>A0A388M8S2_CHABU</name>
<dbReference type="EMBL" id="BFEA01000851">
    <property type="protein sequence ID" value="GBG90893.1"/>
    <property type="molecule type" value="Genomic_DNA"/>
</dbReference>
<keyword evidence="3" id="KW-1185">Reference proteome</keyword>
<dbReference type="STRING" id="69332.A0A388M8S2"/>
<sequence>MVDTRTGKSTAPSEAEQARIAALLKEKREKKELLKQAKLNVVEEEEAAQKKRLEEEMIRFQREKLMLIEREKEERRKAAEEEAAREEEEEKEEPLERRRREERGEVSGTKEEEDRWREKKISKWVANLSLGEDEEAELYVPQEEREAFARALEMIEDPVERQETENEKKLEWKLKMTREKKRRREEASRIAGDVERVRTDRQELQVQTEVSAKLDKVMGFLEILREAWLEEHLARKGQDVTLQAMRYGFREFASDVGLRLEDSGMV</sequence>
<accession>A0A388M8S2</accession>
<organism evidence="2 3">
    <name type="scientific">Chara braunii</name>
    <name type="common">Braun's stonewort</name>
    <dbReference type="NCBI Taxonomy" id="69332"/>
    <lineage>
        <taxon>Eukaryota</taxon>
        <taxon>Viridiplantae</taxon>
        <taxon>Streptophyta</taxon>
        <taxon>Charophyceae</taxon>
        <taxon>Charales</taxon>
        <taxon>Characeae</taxon>
        <taxon>Chara</taxon>
    </lineage>
</organism>
<evidence type="ECO:0000256" key="1">
    <source>
        <dbReference type="SAM" id="MobiDB-lite"/>
    </source>
</evidence>
<dbReference type="Proteomes" id="UP000265515">
    <property type="component" value="Unassembled WGS sequence"/>
</dbReference>
<dbReference type="Gramene" id="GBG90893">
    <property type="protein sequence ID" value="GBG90893"/>
    <property type="gene ID" value="CBR_g51401"/>
</dbReference>